<dbReference type="InterPro" id="IPR011989">
    <property type="entry name" value="ARM-like"/>
</dbReference>
<dbReference type="SUPFAM" id="SSF48371">
    <property type="entry name" value="ARM repeat"/>
    <property type="match status" value="1"/>
</dbReference>
<evidence type="ECO:0000259" key="2">
    <source>
        <dbReference type="SMART" id="SM01349"/>
    </source>
</evidence>
<dbReference type="Proteomes" id="UP001209570">
    <property type="component" value="Unassembled WGS sequence"/>
</dbReference>
<name>A0AAD5M570_PYTIN</name>
<feature type="compositionally biased region" description="Acidic residues" evidence="1">
    <location>
        <begin position="166"/>
        <end position="177"/>
    </location>
</feature>
<dbReference type="AlphaFoldDB" id="A0AAD5M570"/>
<dbReference type="GO" id="GO:0005929">
    <property type="term" value="C:cilium"/>
    <property type="evidence" value="ECO:0007669"/>
    <property type="project" value="TreeGrafter"/>
</dbReference>
<feature type="compositionally biased region" description="Low complexity" evidence="1">
    <location>
        <begin position="274"/>
        <end position="288"/>
    </location>
</feature>
<comment type="caution">
    <text evidence="3">The sequence shown here is derived from an EMBL/GenBank/DDBJ whole genome shotgun (WGS) entry which is preliminary data.</text>
</comment>
<organism evidence="3 4">
    <name type="scientific">Pythium insidiosum</name>
    <name type="common">Pythiosis disease agent</name>
    <dbReference type="NCBI Taxonomy" id="114742"/>
    <lineage>
        <taxon>Eukaryota</taxon>
        <taxon>Sar</taxon>
        <taxon>Stramenopiles</taxon>
        <taxon>Oomycota</taxon>
        <taxon>Peronosporomycetes</taxon>
        <taxon>Pythiales</taxon>
        <taxon>Pythiaceae</taxon>
        <taxon>Pythium</taxon>
    </lineage>
</organism>
<dbReference type="SMART" id="SM01349">
    <property type="entry name" value="TOG"/>
    <property type="match status" value="1"/>
</dbReference>
<feature type="domain" description="TOG" evidence="2">
    <location>
        <begin position="460"/>
        <end position="705"/>
    </location>
</feature>
<evidence type="ECO:0000256" key="1">
    <source>
        <dbReference type="SAM" id="MobiDB-lite"/>
    </source>
</evidence>
<proteinExistence type="predicted"/>
<feature type="compositionally biased region" description="Polar residues" evidence="1">
    <location>
        <begin position="420"/>
        <end position="430"/>
    </location>
</feature>
<gene>
    <name evidence="3" type="ORF">P43SY_000793</name>
</gene>
<feature type="compositionally biased region" description="Basic and acidic residues" evidence="1">
    <location>
        <begin position="354"/>
        <end position="368"/>
    </location>
</feature>
<dbReference type="Gene3D" id="1.25.10.10">
    <property type="entry name" value="Leucine-rich Repeat Variant"/>
    <property type="match status" value="1"/>
</dbReference>
<feature type="region of interest" description="Disordered" evidence="1">
    <location>
        <begin position="1"/>
        <end position="218"/>
    </location>
</feature>
<feature type="compositionally biased region" description="Basic and acidic residues" evidence="1">
    <location>
        <begin position="106"/>
        <end position="121"/>
    </location>
</feature>
<keyword evidence="4" id="KW-1185">Reference proteome</keyword>
<dbReference type="EMBL" id="JAKCXM010000100">
    <property type="protein sequence ID" value="KAJ0402530.1"/>
    <property type="molecule type" value="Genomic_DNA"/>
</dbReference>
<sequence>MPALLTPRKTSKAAAEDDATKKSKGVMGRLKSTFKLGRRKSSSSSAPSADNVPDVSADDVAPTTKDLPQQHPESRVSTPSRTAEQDDDRWETALSPPLSSIAQQQQREDQQAGDTEVKQFDPSDVQNDNEDERDGVEPSTRRRSLLLGDSTQRTESSPRDESPPVEQEEEEDGEEVFASDYKSADGPHVDEVKSPDEDAEPEQAECVENNAPDASCEGVAPPEAELMVIGVSPAKFRSSGGPSVSPIKRLQAQPPLRLDTEVDNNRALGDRIASAHSSRGSLSSAGASPVRRRSSEGLGEGATSPLQRRGAAPSPKPRRSFHRDEEQQIATPASPPRKPDTPITVPSARMPGQRPERRQSLRGIREEPESAGGLDQSVARPASPRRTTRGMRRMDEAPIFASASFGASAPEPEVHEEPGSTPQLLPSPSDSGEKEDADMGRATPSLAEKELDETGAGAFAFDAGAAITQEFGERVARLLGADPWGDRQDGFDAIQYLVKKTDLATASNRRELFCAAVAAVQCGVEDRVAPVMYCALECLRAVLKEFAPVVDRAFLRYQPLNEQLSLLIKAIVGKIGDSNKRTRREATQALVRLTKLKKLRALPHIMLHLSAREVAPRLRVELLRTLVSEIGVDGKSGMQAEVVMQFAVPALKIADEKTRKAAVELIAELHAVNTAAVNAQLVGIKPEMLRIINRRVEEVAAKREAERLQAAATQSANQADESRTGEDDSQMELITVPSEDSKAIVALLDTQLQHAQSVVGPVVWRKLESKTWSDRKEALVDIEKGITDSNANPPSDNTAQ</sequence>
<feature type="region of interest" description="Disordered" evidence="1">
    <location>
        <begin position="710"/>
        <end position="729"/>
    </location>
</feature>
<dbReference type="InterPro" id="IPR052607">
    <property type="entry name" value="CEP104-like"/>
</dbReference>
<dbReference type="Pfam" id="PF21040">
    <property type="entry name" value="CEP104-like_TOG"/>
    <property type="match status" value="1"/>
</dbReference>
<dbReference type="PANTHER" id="PTHR13371">
    <property type="entry name" value="GLYCINE-, GLUTAMATE-, THIENYLCYCLOHEXYLPIPERIDINE-BINDING PROTEIN"/>
    <property type="match status" value="1"/>
</dbReference>
<feature type="region of interest" description="Disordered" evidence="1">
    <location>
        <begin position="409"/>
        <end position="441"/>
    </location>
</feature>
<accession>A0AAD5M570</accession>
<feature type="region of interest" description="Disordered" evidence="1">
    <location>
        <begin position="234"/>
        <end position="396"/>
    </location>
</feature>
<evidence type="ECO:0000313" key="4">
    <source>
        <dbReference type="Proteomes" id="UP001209570"/>
    </source>
</evidence>
<reference evidence="3" key="1">
    <citation type="submission" date="2021-12" db="EMBL/GenBank/DDBJ databases">
        <title>Prjna785345.</title>
        <authorList>
            <person name="Rujirawat T."/>
            <person name="Krajaejun T."/>
        </authorList>
    </citation>
    <scope>NUCLEOTIDE SEQUENCE</scope>
    <source>
        <strain evidence="3">Pi057C3</strain>
    </source>
</reference>
<dbReference type="InterPro" id="IPR034085">
    <property type="entry name" value="TOG"/>
</dbReference>
<feature type="compositionally biased region" description="Basic and acidic residues" evidence="1">
    <location>
        <begin position="182"/>
        <end position="196"/>
    </location>
</feature>
<dbReference type="InterPro" id="IPR016024">
    <property type="entry name" value="ARM-type_fold"/>
</dbReference>
<evidence type="ECO:0000313" key="3">
    <source>
        <dbReference type="EMBL" id="KAJ0402530.1"/>
    </source>
</evidence>
<protein>
    <recommendedName>
        <fullName evidence="2">TOG domain-containing protein</fullName>
    </recommendedName>
</protein>
<dbReference type="PANTHER" id="PTHR13371:SF0">
    <property type="entry name" value="CENTROSOMAL PROTEIN OF 104 KDA"/>
    <property type="match status" value="1"/>
</dbReference>